<dbReference type="RefSeq" id="XP_002478216.1">
    <property type="nucleotide sequence ID" value="XM_002478171.1"/>
</dbReference>
<dbReference type="GO" id="GO:0031418">
    <property type="term" value="F:L-ascorbic acid binding"/>
    <property type="evidence" value="ECO:0007669"/>
    <property type="project" value="InterPro"/>
</dbReference>
<keyword evidence="3" id="KW-0223">Dioxygenase</keyword>
<evidence type="ECO:0000256" key="5">
    <source>
        <dbReference type="ARBA" id="ARBA00023004"/>
    </source>
</evidence>
<dbReference type="OrthoDB" id="420380at2759"/>
<sequence>MQSRAVLVSKVLAIFSLFYSIYILTFSNWSFVGQHTQVVAENELGSHPLETTVLSWNPLIIYIRNFITEDERRYFLSLSDGHFRQSEIFVPGQDPWLDKSLRDSSYFELQDADPTAQNIFARLRVIEGNFSNTYIEKTRIQRYTRDGHFTYHSDAEEDDIALTRNGNRVSTLMIYLEANDALEGGGTHFPFIEIQSNPADKCTIMECYGEKNGTIFLPVVGNALFWTNLDTNGRQHPQMIHAGLPVHAGTKTISNIWLWQKWPSGAPWT</sequence>
<feature type="domain" description="Prolyl 4-hydroxylase alpha subunit" evidence="7">
    <location>
        <begin position="58"/>
        <end position="259"/>
    </location>
</feature>
<dbReference type="Proteomes" id="UP000001745">
    <property type="component" value="Unassembled WGS sequence"/>
</dbReference>
<name>B8M0F6_TALSN</name>
<dbReference type="Pfam" id="PF13640">
    <property type="entry name" value="2OG-FeII_Oxy_3"/>
    <property type="match status" value="1"/>
</dbReference>
<dbReference type="STRING" id="441959.B8M0F6"/>
<dbReference type="GO" id="GO:0005506">
    <property type="term" value="F:iron ion binding"/>
    <property type="evidence" value="ECO:0007669"/>
    <property type="project" value="InterPro"/>
</dbReference>
<feature type="transmembrane region" description="Helical" evidence="6">
    <location>
        <begin position="12"/>
        <end position="32"/>
    </location>
</feature>
<dbReference type="InterPro" id="IPR006620">
    <property type="entry name" value="Pro_4_hyd_alph"/>
</dbReference>
<keyword evidence="6" id="KW-1133">Transmembrane helix</keyword>
<evidence type="ECO:0000256" key="4">
    <source>
        <dbReference type="ARBA" id="ARBA00023002"/>
    </source>
</evidence>
<dbReference type="AlphaFoldDB" id="B8M0F6"/>
<accession>B8M0F6</accession>
<dbReference type="eggNOG" id="KOG1591">
    <property type="taxonomic scope" value="Eukaryota"/>
</dbReference>
<organism evidence="8 9">
    <name type="scientific">Talaromyces stipitatus (strain ATCC 10500 / CBS 375.48 / QM 6759 / NRRL 1006)</name>
    <name type="common">Penicillium stipitatum</name>
    <dbReference type="NCBI Taxonomy" id="441959"/>
    <lineage>
        <taxon>Eukaryota</taxon>
        <taxon>Fungi</taxon>
        <taxon>Dikarya</taxon>
        <taxon>Ascomycota</taxon>
        <taxon>Pezizomycotina</taxon>
        <taxon>Eurotiomycetes</taxon>
        <taxon>Eurotiomycetidae</taxon>
        <taxon>Eurotiales</taxon>
        <taxon>Trichocomaceae</taxon>
        <taxon>Talaromyces</taxon>
        <taxon>Talaromyces sect. Talaromyces</taxon>
    </lineage>
</organism>
<gene>
    <name evidence="8" type="ORF">TSTA_084840</name>
</gene>
<keyword evidence="6" id="KW-0812">Transmembrane</keyword>
<protein>
    <submittedName>
        <fullName evidence="8">Prolyl 4-hydroxylase alpha subunit, putative</fullName>
    </submittedName>
</protein>
<dbReference type="EMBL" id="EQ962653">
    <property type="protein sequence ID" value="EED21253.1"/>
    <property type="molecule type" value="Genomic_DNA"/>
</dbReference>
<evidence type="ECO:0000256" key="1">
    <source>
        <dbReference type="ARBA" id="ARBA00001961"/>
    </source>
</evidence>
<comment type="cofactor">
    <cofactor evidence="1">
        <name>L-ascorbate</name>
        <dbReference type="ChEBI" id="CHEBI:38290"/>
    </cofactor>
</comment>
<dbReference type="PhylomeDB" id="B8M0F6"/>
<evidence type="ECO:0000256" key="2">
    <source>
        <dbReference type="ARBA" id="ARBA00022723"/>
    </source>
</evidence>
<dbReference type="InterPro" id="IPR045054">
    <property type="entry name" value="P4HA-like"/>
</dbReference>
<keyword evidence="2" id="KW-0479">Metal-binding</keyword>
<dbReference type="HOGENOM" id="CLU_058132_0_0_1"/>
<keyword evidence="4" id="KW-0560">Oxidoreductase</keyword>
<proteinExistence type="predicted"/>
<evidence type="ECO:0000313" key="9">
    <source>
        <dbReference type="Proteomes" id="UP000001745"/>
    </source>
</evidence>
<dbReference type="PANTHER" id="PTHR10869:SF246">
    <property type="entry name" value="TRANSMEMBRANE PROLYL 4-HYDROXYLASE"/>
    <property type="match status" value="1"/>
</dbReference>
<dbReference type="GeneID" id="8106090"/>
<evidence type="ECO:0000313" key="8">
    <source>
        <dbReference type="EMBL" id="EED21253.1"/>
    </source>
</evidence>
<dbReference type="SMART" id="SM00702">
    <property type="entry name" value="P4Hc"/>
    <property type="match status" value="1"/>
</dbReference>
<dbReference type="GO" id="GO:0004656">
    <property type="term" value="F:procollagen-proline 4-dioxygenase activity"/>
    <property type="evidence" value="ECO:0007669"/>
    <property type="project" value="TreeGrafter"/>
</dbReference>
<keyword evidence="5" id="KW-0408">Iron</keyword>
<dbReference type="InterPro" id="IPR044862">
    <property type="entry name" value="Pro_4_hyd_alph_FE2OG_OXY"/>
</dbReference>
<evidence type="ECO:0000256" key="6">
    <source>
        <dbReference type="SAM" id="Phobius"/>
    </source>
</evidence>
<dbReference type="Gene3D" id="2.60.120.620">
    <property type="entry name" value="q2cbj1_9rhob like domain"/>
    <property type="match status" value="1"/>
</dbReference>
<dbReference type="PANTHER" id="PTHR10869">
    <property type="entry name" value="PROLYL 4-HYDROXYLASE ALPHA SUBUNIT"/>
    <property type="match status" value="1"/>
</dbReference>
<dbReference type="GO" id="GO:0005783">
    <property type="term" value="C:endoplasmic reticulum"/>
    <property type="evidence" value="ECO:0007669"/>
    <property type="project" value="TreeGrafter"/>
</dbReference>
<keyword evidence="9" id="KW-1185">Reference proteome</keyword>
<evidence type="ECO:0000256" key="3">
    <source>
        <dbReference type="ARBA" id="ARBA00022964"/>
    </source>
</evidence>
<evidence type="ECO:0000259" key="7">
    <source>
        <dbReference type="SMART" id="SM00702"/>
    </source>
</evidence>
<keyword evidence="6" id="KW-0472">Membrane</keyword>
<dbReference type="VEuPathDB" id="FungiDB:TSTA_084840"/>
<reference evidence="9" key="1">
    <citation type="journal article" date="2015" name="Genome Announc.">
        <title>Genome sequence of the AIDS-associated pathogen Penicillium marneffei (ATCC18224) and its near taxonomic relative Talaromyces stipitatus (ATCC10500).</title>
        <authorList>
            <person name="Nierman W.C."/>
            <person name="Fedorova-Abrams N.D."/>
            <person name="Andrianopoulos A."/>
        </authorList>
    </citation>
    <scope>NUCLEOTIDE SEQUENCE [LARGE SCALE GENOMIC DNA]</scope>
    <source>
        <strain evidence="9">ATCC 10500 / CBS 375.48 / QM 6759 / NRRL 1006</strain>
    </source>
</reference>
<dbReference type="InParanoid" id="B8M0F6"/>